<dbReference type="Gene3D" id="3.20.20.140">
    <property type="entry name" value="Metal-dependent hydrolases"/>
    <property type="match status" value="1"/>
</dbReference>
<evidence type="ECO:0000313" key="2">
    <source>
        <dbReference type="Proteomes" id="UP000187412"/>
    </source>
</evidence>
<dbReference type="PANTHER" id="PTHR10443">
    <property type="entry name" value="MICROSOMAL DIPEPTIDASE"/>
    <property type="match status" value="1"/>
</dbReference>
<evidence type="ECO:0000313" key="1">
    <source>
        <dbReference type="EMBL" id="OMD49858.1"/>
    </source>
</evidence>
<name>A0ABX3HII6_PAEBO</name>
<dbReference type="Pfam" id="PF01244">
    <property type="entry name" value="Peptidase_M19"/>
    <property type="match status" value="1"/>
</dbReference>
<proteinExistence type="predicted"/>
<dbReference type="PROSITE" id="PS51365">
    <property type="entry name" value="RENAL_DIPEPTIDASE_2"/>
    <property type="match status" value="1"/>
</dbReference>
<dbReference type="SUPFAM" id="SSF51556">
    <property type="entry name" value="Metallo-dependent hydrolases"/>
    <property type="match status" value="1"/>
</dbReference>
<dbReference type="Proteomes" id="UP000187412">
    <property type="component" value="Unassembled WGS sequence"/>
</dbReference>
<sequence>MGRAEQLRVADFHCDVLSKLQASPHLNFDKDSRLDVTAERLAAGGVGLQVFAIYLSTVRGRPSFESVLGQIELFQGKVLGSGGLQWLRWKEEAVELVRVPPRWGLLSLEGVDGLEGNLFYAQLCFDLGVRFLGVTWNYANWAADGVLEQRNGGFTEKGRELIEWCNSSGMLLDVSHLAPAGFWELAERSKRPFIASHSNVAAVCRHPRNLSDEQIKALIAMDGRMGLTFVPWFVKNGGDAKADDLLRHIDHVCSLGGTRQLMFGSDFDGIDAWVEGLEHPGKYAEFAELLLRYYPEDQVKGWLYENAWSFLSLHLPPKLNDQKIP</sequence>
<protein>
    <submittedName>
        <fullName evidence="1">Dipeptidase</fullName>
    </submittedName>
</protein>
<dbReference type="RefSeq" id="WP_076110061.1">
    <property type="nucleotide sequence ID" value="NZ_MPTB01000008.1"/>
</dbReference>
<comment type="caution">
    <text evidence="1">The sequence shown here is derived from an EMBL/GenBank/DDBJ whole genome shotgun (WGS) entry which is preliminary data.</text>
</comment>
<gene>
    <name evidence="1" type="ORF">BSK56_07880</name>
</gene>
<dbReference type="InterPro" id="IPR032466">
    <property type="entry name" value="Metal_Hydrolase"/>
</dbReference>
<dbReference type="EMBL" id="MPTB01000008">
    <property type="protein sequence ID" value="OMD49858.1"/>
    <property type="molecule type" value="Genomic_DNA"/>
</dbReference>
<dbReference type="PANTHER" id="PTHR10443:SF12">
    <property type="entry name" value="DIPEPTIDASE"/>
    <property type="match status" value="1"/>
</dbReference>
<reference evidence="1 2" key="1">
    <citation type="submission" date="2016-10" db="EMBL/GenBank/DDBJ databases">
        <title>Paenibacillus species isolates.</title>
        <authorList>
            <person name="Beno S.M."/>
        </authorList>
    </citation>
    <scope>NUCLEOTIDE SEQUENCE [LARGE SCALE GENOMIC DNA]</scope>
    <source>
        <strain evidence="1 2">FSL H7-0744</strain>
    </source>
</reference>
<accession>A0ABX3HII6</accession>
<organism evidence="1 2">
    <name type="scientific">Paenibacillus borealis</name>
    <dbReference type="NCBI Taxonomy" id="160799"/>
    <lineage>
        <taxon>Bacteria</taxon>
        <taxon>Bacillati</taxon>
        <taxon>Bacillota</taxon>
        <taxon>Bacilli</taxon>
        <taxon>Bacillales</taxon>
        <taxon>Paenibacillaceae</taxon>
        <taxon>Paenibacillus</taxon>
    </lineage>
</organism>
<dbReference type="InterPro" id="IPR008257">
    <property type="entry name" value="Pept_M19"/>
</dbReference>
<keyword evidence="2" id="KW-1185">Reference proteome</keyword>